<feature type="region of interest" description="Disordered" evidence="1">
    <location>
        <begin position="20"/>
        <end position="71"/>
    </location>
</feature>
<evidence type="ECO:0000256" key="1">
    <source>
        <dbReference type="SAM" id="MobiDB-lite"/>
    </source>
</evidence>
<feature type="compositionally biased region" description="Basic residues" evidence="1">
    <location>
        <begin position="99"/>
        <end position="109"/>
    </location>
</feature>
<sequence length="122" mass="13964">MDDPTISKIQSSFMLSTCSLRRPSGDEEITTATTRTETIPIESAPDIDQNEAPDLLSELNTESNTNDKEMPVEKRLKFQLSNKESNELVADRANDMCPKKPKPKRKIMRRREEGDVWQQLLI</sequence>
<reference evidence="2" key="1">
    <citation type="submission" date="2016-11" db="UniProtKB">
        <authorList>
            <consortium name="WormBaseParasite"/>
        </authorList>
    </citation>
    <scope>IDENTIFICATION</scope>
    <source>
        <strain evidence="2">pt0022</strain>
    </source>
</reference>
<accession>A0A1I8EQ28</accession>
<feature type="compositionally biased region" description="Low complexity" evidence="1">
    <location>
        <begin position="30"/>
        <end position="42"/>
    </location>
</feature>
<dbReference type="WBParaSite" id="maker-PairedContig_3976-snap-gene-0.2-mRNA-1">
    <property type="protein sequence ID" value="maker-PairedContig_3976-snap-gene-0.2-mRNA-1"/>
    <property type="gene ID" value="maker-PairedContig_3976-snap-gene-0.2"/>
</dbReference>
<name>A0A1I8EQ28_WUCBA</name>
<organism evidence="2">
    <name type="scientific">Wuchereria bancrofti</name>
    <dbReference type="NCBI Taxonomy" id="6293"/>
    <lineage>
        <taxon>Eukaryota</taxon>
        <taxon>Metazoa</taxon>
        <taxon>Ecdysozoa</taxon>
        <taxon>Nematoda</taxon>
        <taxon>Chromadorea</taxon>
        <taxon>Rhabditida</taxon>
        <taxon>Spirurina</taxon>
        <taxon>Spiruromorpha</taxon>
        <taxon>Filarioidea</taxon>
        <taxon>Onchocercidae</taxon>
        <taxon>Wuchereria</taxon>
    </lineage>
</organism>
<evidence type="ECO:0000313" key="2">
    <source>
        <dbReference type="WBParaSite" id="maker-PairedContig_3976-snap-gene-0.2-mRNA-1"/>
    </source>
</evidence>
<proteinExistence type="predicted"/>
<dbReference type="AlphaFoldDB" id="A0A1I8EQ28"/>
<protein>
    <submittedName>
        <fullName evidence="2">Uncharacterized protein</fullName>
    </submittedName>
</protein>
<feature type="region of interest" description="Disordered" evidence="1">
    <location>
        <begin position="91"/>
        <end position="122"/>
    </location>
</feature>